<comment type="caution">
    <text evidence="2">The sequence shown here is derived from an EMBL/GenBank/DDBJ whole genome shotgun (WGS) entry which is preliminary data.</text>
</comment>
<feature type="region of interest" description="Disordered" evidence="1">
    <location>
        <begin position="55"/>
        <end position="78"/>
    </location>
</feature>
<dbReference type="EMBL" id="JAHUTI010031733">
    <property type="protein sequence ID" value="MED6242799.1"/>
    <property type="molecule type" value="Genomic_DNA"/>
</dbReference>
<organism evidence="2 3">
    <name type="scientific">Ataeniobius toweri</name>
    <dbReference type="NCBI Taxonomy" id="208326"/>
    <lineage>
        <taxon>Eukaryota</taxon>
        <taxon>Metazoa</taxon>
        <taxon>Chordata</taxon>
        <taxon>Craniata</taxon>
        <taxon>Vertebrata</taxon>
        <taxon>Euteleostomi</taxon>
        <taxon>Actinopterygii</taxon>
        <taxon>Neopterygii</taxon>
        <taxon>Teleostei</taxon>
        <taxon>Neoteleostei</taxon>
        <taxon>Acanthomorphata</taxon>
        <taxon>Ovalentaria</taxon>
        <taxon>Atherinomorphae</taxon>
        <taxon>Cyprinodontiformes</taxon>
        <taxon>Goodeidae</taxon>
        <taxon>Ataeniobius</taxon>
    </lineage>
</organism>
<evidence type="ECO:0000256" key="1">
    <source>
        <dbReference type="SAM" id="MobiDB-lite"/>
    </source>
</evidence>
<reference evidence="2 3" key="1">
    <citation type="submission" date="2021-07" db="EMBL/GenBank/DDBJ databases">
        <authorList>
            <person name="Palmer J.M."/>
        </authorList>
    </citation>
    <scope>NUCLEOTIDE SEQUENCE [LARGE SCALE GENOMIC DNA]</scope>
    <source>
        <strain evidence="2 3">AT_MEX2019</strain>
        <tissue evidence="2">Muscle</tissue>
    </source>
</reference>
<evidence type="ECO:0000313" key="2">
    <source>
        <dbReference type="EMBL" id="MED6242799.1"/>
    </source>
</evidence>
<gene>
    <name evidence="2" type="ORF">ATANTOWER_009907</name>
</gene>
<sequence>MEEFSSRRLPALRRQSVCLHWLKPESLITLLNTDFGSRSFWTIKITYVLRTSFPDSSHSSGLGSSWQLSVSPPLSEPRHKRTLSTLQRKYLNIELTPGPTKFTQQHQ</sequence>
<protein>
    <submittedName>
        <fullName evidence="2">Uncharacterized protein</fullName>
    </submittedName>
</protein>
<proteinExistence type="predicted"/>
<keyword evidence="3" id="KW-1185">Reference proteome</keyword>
<dbReference type="Proteomes" id="UP001345963">
    <property type="component" value="Unassembled WGS sequence"/>
</dbReference>
<evidence type="ECO:0000313" key="3">
    <source>
        <dbReference type="Proteomes" id="UP001345963"/>
    </source>
</evidence>
<accession>A0ABU7AZQ5</accession>
<feature type="compositionally biased region" description="Low complexity" evidence="1">
    <location>
        <begin position="55"/>
        <end position="71"/>
    </location>
</feature>
<name>A0ABU7AZQ5_9TELE</name>